<accession>A0A5N5WKH5</accession>
<dbReference type="EMBL" id="ML732470">
    <property type="protein sequence ID" value="KAB8067562.1"/>
    <property type="molecule type" value="Genomic_DNA"/>
</dbReference>
<name>A0A5N5WKH5_9EURO</name>
<sequence>MTTFLNKAFSLITSLPFPHALPQSLHFTNTRLAVSALTTTLLALTLPRIYRNYRTFISYGPGGVPYNLLGWFAATVILSPWAAETLSTEVYARKIAAGDTASYLDDEVVKARKRDRRPEIGPHVAPQRQVDEFPKKEIKEKLNQSFYAFANRNQHLVKLVPSNLELHADALFLADGLVPTPAAQQLRGELAHIHRLKDFSLHLTLAPADCKKVLEANWGQRHKLSGIGVPNALLGGRAISLPSEYVFIYAPRTEEEVAFVMELLAASVKYLTGSVEVR</sequence>
<gene>
    <name evidence="2" type="ORF">BDV29DRAFT_185983</name>
</gene>
<keyword evidence="3" id="KW-1185">Reference proteome</keyword>
<reference evidence="2 3" key="1">
    <citation type="submission" date="2019-04" db="EMBL/GenBank/DDBJ databases">
        <title>Friends and foes A comparative genomics study of 23 Aspergillus species from section Flavi.</title>
        <authorList>
            <consortium name="DOE Joint Genome Institute"/>
            <person name="Kjaerbolling I."/>
            <person name="Vesth T."/>
            <person name="Frisvad J.C."/>
            <person name="Nybo J.L."/>
            <person name="Theobald S."/>
            <person name="Kildgaard S."/>
            <person name="Isbrandt T."/>
            <person name="Kuo A."/>
            <person name="Sato A."/>
            <person name="Lyhne E.K."/>
            <person name="Kogle M.E."/>
            <person name="Wiebenga A."/>
            <person name="Kun R.S."/>
            <person name="Lubbers R.J."/>
            <person name="Makela M.R."/>
            <person name="Barry K."/>
            <person name="Chovatia M."/>
            <person name="Clum A."/>
            <person name="Daum C."/>
            <person name="Haridas S."/>
            <person name="He G."/>
            <person name="LaButti K."/>
            <person name="Lipzen A."/>
            <person name="Mondo S."/>
            <person name="Riley R."/>
            <person name="Salamov A."/>
            <person name="Simmons B.A."/>
            <person name="Magnuson J.K."/>
            <person name="Henrissat B."/>
            <person name="Mortensen U.H."/>
            <person name="Larsen T.O."/>
            <person name="Devries R.P."/>
            <person name="Grigoriev I.V."/>
            <person name="Machida M."/>
            <person name="Baker S.E."/>
            <person name="Andersen M.R."/>
        </authorList>
    </citation>
    <scope>NUCLEOTIDE SEQUENCE [LARGE SCALE GENOMIC DNA]</scope>
    <source>
        <strain evidence="2 3">CBS 151.66</strain>
    </source>
</reference>
<dbReference type="Proteomes" id="UP000326565">
    <property type="component" value="Unassembled WGS sequence"/>
</dbReference>
<evidence type="ECO:0000259" key="1">
    <source>
        <dbReference type="Pfam" id="PF17648"/>
    </source>
</evidence>
<dbReference type="InterPro" id="IPR048273">
    <property type="entry name" value="Luciferase"/>
</dbReference>
<dbReference type="InterPro" id="IPR040841">
    <property type="entry name" value="Luciferase_dom"/>
</dbReference>
<evidence type="ECO:0000313" key="2">
    <source>
        <dbReference type="EMBL" id="KAB8067562.1"/>
    </source>
</evidence>
<organism evidence="2 3">
    <name type="scientific">Aspergillus leporis</name>
    <dbReference type="NCBI Taxonomy" id="41062"/>
    <lineage>
        <taxon>Eukaryota</taxon>
        <taxon>Fungi</taxon>
        <taxon>Dikarya</taxon>
        <taxon>Ascomycota</taxon>
        <taxon>Pezizomycotina</taxon>
        <taxon>Eurotiomycetes</taxon>
        <taxon>Eurotiomycetidae</taxon>
        <taxon>Eurotiales</taxon>
        <taxon>Aspergillaceae</taxon>
        <taxon>Aspergillus</taxon>
        <taxon>Aspergillus subgen. Circumdati</taxon>
    </lineage>
</organism>
<protein>
    <recommendedName>
        <fullName evidence="1">Luciferase domain-containing protein</fullName>
    </recommendedName>
</protein>
<evidence type="ECO:0000313" key="3">
    <source>
        <dbReference type="Proteomes" id="UP000326565"/>
    </source>
</evidence>
<dbReference type="Pfam" id="PF17648">
    <property type="entry name" value="Luciferase"/>
    <property type="match status" value="1"/>
</dbReference>
<proteinExistence type="predicted"/>
<dbReference type="OrthoDB" id="5358398at2759"/>
<dbReference type="PANTHER" id="PTHR38695">
    <property type="entry name" value="AMINO ACID PERMEASE_ SLC12A DOMAIN-CONTAINING PROTEIN"/>
    <property type="match status" value="1"/>
</dbReference>
<dbReference type="AlphaFoldDB" id="A0A5N5WKH5"/>
<dbReference type="PANTHER" id="PTHR38695:SF1">
    <property type="entry name" value="AMINO ACID PERMEASE_ SLC12A DOMAIN-CONTAINING PROTEIN"/>
    <property type="match status" value="1"/>
</dbReference>
<feature type="domain" description="Luciferase" evidence="1">
    <location>
        <begin position="187"/>
        <end position="267"/>
    </location>
</feature>